<protein>
    <recommendedName>
        <fullName evidence="4">PEP-utilising enzyme mobile domain-containing protein</fullName>
    </recommendedName>
</protein>
<keyword evidence="2" id="KW-0547">Nucleotide-binding</keyword>
<reference evidence="5 6" key="1">
    <citation type="journal article" date="2016" name="Nat. Commun.">
        <title>Thousands of microbial genomes shed light on interconnected biogeochemical processes in an aquifer system.</title>
        <authorList>
            <person name="Anantharaman K."/>
            <person name="Brown C.T."/>
            <person name="Hug L.A."/>
            <person name="Sharon I."/>
            <person name="Castelle C.J."/>
            <person name="Probst A.J."/>
            <person name="Thomas B.C."/>
            <person name="Singh A."/>
            <person name="Wilkins M.J."/>
            <person name="Karaoz U."/>
            <person name="Brodie E.L."/>
            <person name="Williams K.H."/>
            <person name="Hubbard S.S."/>
            <person name="Banfield J.F."/>
        </authorList>
    </citation>
    <scope>NUCLEOTIDE SEQUENCE [LARGE SCALE GENOMIC DNA]</scope>
</reference>
<evidence type="ECO:0000256" key="2">
    <source>
        <dbReference type="ARBA" id="ARBA00022741"/>
    </source>
</evidence>
<dbReference type="AlphaFoldDB" id="A0A1G2M3S9"/>
<dbReference type="Gene3D" id="3.50.30.10">
    <property type="entry name" value="Phosphohistidine domain"/>
    <property type="match status" value="1"/>
</dbReference>
<organism evidence="5 6">
    <name type="scientific">Candidatus Taylorbacteria bacterium RIFCSPHIGHO2_01_FULL_46_22b</name>
    <dbReference type="NCBI Taxonomy" id="1802301"/>
    <lineage>
        <taxon>Bacteria</taxon>
        <taxon>Candidatus Tayloriibacteriota</taxon>
    </lineage>
</organism>
<keyword evidence="3" id="KW-0067">ATP-binding</keyword>
<dbReference type="PANTHER" id="PTHR43030">
    <property type="entry name" value="PHOSPHOENOLPYRUVATE SYNTHASE"/>
    <property type="match status" value="1"/>
</dbReference>
<dbReference type="GO" id="GO:0008986">
    <property type="term" value="F:pyruvate, water dikinase activity"/>
    <property type="evidence" value="ECO:0007669"/>
    <property type="project" value="InterPro"/>
</dbReference>
<evidence type="ECO:0000313" key="6">
    <source>
        <dbReference type="Proteomes" id="UP000178873"/>
    </source>
</evidence>
<dbReference type="InterPro" id="IPR036637">
    <property type="entry name" value="Phosphohistidine_dom_sf"/>
</dbReference>
<comment type="similarity">
    <text evidence="1">Belongs to the PEP-utilizing enzyme family.</text>
</comment>
<dbReference type="PANTHER" id="PTHR43030:SF1">
    <property type="entry name" value="PHOSPHOENOLPYRUVATE SYNTHASE"/>
    <property type="match status" value="1"/>
</dbReference>
<dbReference type="GO" id="GO:0005524">
    <property type="term" value="F:ATP binding"/>
    <property type="evidence" value="ECO:0007669"/>
    <property type="project" value="UniProtKB-KW"/>
</dbReference>
<accession>A0A1G2M3S9</accession>
<evidence type="ECO:0000259" key="4">
    <source>
        <dbReference type="Pfam" id="PF00391"/>
    </source>
</evidence>
<dbReference type="Pfam" id="PF00391">
    <property type="entry name" value="PEP-utilizers"/>
    <property type="match status" value="1"/>
</dbReference>
<evidence type="ECO:0000256" key="3">
    <source>
        <dbReference type="ARBA" id="ARBA00022840"/>
    </source>
</evidence>
<comment type="caution">
    <text evidence="5">The sequence shown here is derived from an EMBL/GenBank/DDBJ whole genome shotgun (WGS) entry which is preliminary data.</text>
</comment>
<feature type="domain" description="PEP-utilising enzyme mobile" evidence="4">
    <location>
        <begin position="276"/>
        <end position="347"/>
    </location>
</feature>
<dbReference type="EMBL" id="MHRF01000013">
    <property type="protein sequence ID" value="OHA17701.1"/>
    <property type="molecule type" value="Genomic_DNA"/>
</dbReference>
<dbReference type="STRING" id="1802301.A2664_03735"/>
<dbReference type="InterPro" id="IPR008279">
    <property type="entry name" value="PEP-util_enz_mobile_dom"/>
</dbReference>
<gene>
    <name evidence="5" type="ORF">A2664_03735</name>
</gene>
<evidence type="ECO:0000256" key="1">
    <source>
        <dbReference type="ARBA" id="ARBA00007837"/>
    </source>
</evidence>
<name>A0A1G2M3S9_9BACT</name>
<dbReference type="Proteomes" id="UP000178873">
    <property type="component" value="Unassembled WGS sequence"/>
</dbReference>
<sequence length="353" mass="39965">MDLSSFKKHTDWVKVWSGKWSLHSCSQFGGEWTDGNRISGDSAYGLVVYTHRKGISDCWVSQAEKDNLGDRLVTQINGDSHNAKKLADSLKEHAERVLLFFKQNEDKKLDAKIYEEFWKNIADYYIPHLSVKYIVDYLSPEGLEKYLPIFEEARLYSEPVFREQENFMERIAEQVGKEKGIAKELVLSTTKEEFRAYFKSAFLPDKSVLEERFGQSIQFFESGKSLLFSGLQVSEMEKIVLPKVGIKEIKGQIAYKGNVRGIVRLVIDPFKYNAPFEKGDILVTGMTRPEFLPLMEKAAAFVTDAGGILSHAAIVAREMKKPCVIGTGVATKILKDGDTVEVDADKGIVRIIR</sequence>
<dbReference type="InterPro" id="IPR006319">
    <property type="entry name" value="PEP_synth"/>
</dbReference>
<proteinExistence type="inferred from homology"/>
<dbReference type="SUPFAM" id="SSF52009">
    <property type="entry name" value="Phosphohistidine domain"/>
    <property type="match status" value="1"/>
</dbReference>
<evidence type="ECO:0000313" key="5">
    <source>
        <dbReference type="EMBL" id="OHA17701.1"/>
    </source>
</evidence>